<dbReference type="eggNOG" id="ENOG503102Z">
    <property type="taxonomic scope" value="Bacteria"/>
</dbReference>
<keyword evidence="2" id="KW-1185">Reference proteome</keyword>
<reference evidence="1 2" key="1">
    <citation type="journal article" date="2013" name="Genome Announc.">
        <title>Complete genome sequence of Simiduia agarivorans SA1(T), a marine bacterium able to degrade a variety of polysaccharides.</title>
        <authorList>
            <person name="Lin S.Y."/>
            <person name="Shieh W.Y."/>
            <person name="Chen J.S."/>
            <person name="Tang S.L."/>
        </authorList>
    </citation>
    <scope>NUCLEOTIDE SEQUENCE [LARGE SCALE GENOMIC DNA]</scope>
    <source>
        <strain evidence="2">DSM 21679 / JCM 13881 / BCRC 17597 / SA1</strain>
    </source>
</reference>
<dbReference type="InterPro" id="IPR056250">
    <property type="entry name" value="AEP-like"/>
</dbReference>
<proteinExistence type="predicted"/>
<dbReference type="EMBL" id="CP003746">
    <property type="protein sequence ID" value="AFU98422.2"/>
    <property type="molecule type" value="Genomic_DNA"/>
</dbReference>
<evidence type="ECO:0000313" key="2">
    <source>
        <dbReference type="Proteomes" id="UP000000466"/>
    </source>
</evidence>
<dbReference type="Pfam" id="PF24387">
    <property type="entry name" value="AEP-like"/>
    <property type="match status" value="1"/>
</dbReference>
<dbReference type="RefSeq" id="WP_016389259.1">
    <property type="nucleotide sequence ID" value="NC_018868.3"/>
</dbReference>
<protein>
    <submittedName>
        <fullName evidence="1">Uncharacterized protein</fullName>
    </submittedName>
</protein>
<dbReference type="KEGG" id="saga:M5M_06135"/>
<name>K4KWU9_SIMAS</name>
<accession>K4KWU9</accession>
<dbReference type="STRING" id="1117647.M5M_06135"/>
<dbReference type="Proteomes" id="UP000000466">
    <property type="component" value="Chromosome"/>
</dbReference>
<sequence>MNYLRHPLSFLLEVLPSSRGVVLEFSRYVYRPQSLLDERSVFSVALDSISEDWLMEMLSRLSPNEELAVHSKIYIDGKTFHIPMIDFDCSASELLEAKKVAEKMLTSSVSSTLKFL</sequence>
<dbReference type="HOGENOM" id="CLU_2095226_0_0_6"/>
<organism evidence="1 2">
    <name type="scientific">Simiduia agarivorans (strain DSM 21679 / JCM 13881 / BCRC 17597 / SA1)</name>
    <dbReference type="NCBI Taxonomy" id="1117647"/>
    <lineage>
        <taxon>Bacteria</taxon>
        <taxon>Pseudomonadati</taxon>
        <taxon>Pseudomonadota</taxon>
        <taxon>Gammaproteobacteria</taxon>
        <taxon>Cellvibrionales</taxon>
        <taxon>Cellvibrionaceae</taxon>
        <taxon>Simiduia</taxon>
    </lineage>
</organism>
<dbReference type="AlphaFoldDB" id="K4KWU9"/>
<gene>
    <name evidence="1" type="ordered locus">M5M_06135</name>
</gene>
<evidence type="ECO:0000313" key="1">
    <source>
        <dbReference type="EMBL" id="AFU98422.2"/>
    </source>
</evidence>